<sequence>MPFSSIPASVGVHLLRRLRRRSFSLSASVASSAIGISFPSSTVASPGLTAFSAPFIAVRIPRRRRLVRLLFHHPSPPPASPSPAPSVAVRLPRPRRLLRRHSGPPVHLYRRLRRPSISLAAFIASSALAALCPIHLLYLQRPVAAAAYVLGASARAADPRCAACMAVRRRRG</sequence>
<evidence type="ECO:0000313" key="3">
    <source>
        <dbReference type="Proteomes" id="UP000059680"/>
    </source>
</evidence>
<dbReference type="PaxDb" id="39947-A0A0P0WG23"/>
<accession>A0A0P0WG23</accession>
<name>A0A0P0WG23_ORYSJ</name>
<organism evidence="2 3">
    <name type="scientific">Oryza sativa subsp. japonica</name>
    <name type="common">Rice</name>
    <dbReference type="NCBI Taxonomy" id="39947"/>
    <lineage>
        <taxon>Eukaryota</taxon>
        <taxon>Viridiplantae</taxon>
        <taxon>Streptophyta</taxon>
        <taxon>Embryophyta</taxon>
        <taxon>Tracheophyta</taxon>
        <taxon>Spermatophyta</taxon>
        <taxon>Magnoliopsida</taxon>
        <taxon>Liliopsida</taxon>
        <taxon>Poales</taxon>
        <taxon>Poaceae</taxon>
        <taxon>BOP clade</taxon>
        <taxon>Oryzoideae</taxon>
        <taxon>Oryzeae</taxon>
        <taxon>Oryzinae</taxon>
        <taxon>Oryza</taxon>
        <taxon>Oryza sativa</taxon>
    </lineage>
</organism>
<dbReference type="AlphaFoldDB" id="A0A0P0WG23"/>
<protein>
    <submittedName>
        <fullName evidence="2">Os04g0668101 protein</fullName>
    </submittedName>
</protein>
<reference evidence="2 3" key="2">
    <citation type="journal article" date="2013" name="Plant Cell Physiol.">
        <title>Rice Annotation Project Database (RAP-DB): an integrative and interactive database for rice genomics.</title>
        <authorList>
            <person name="Sakai H."/>
            <person name="Lee S.S."/>
            <person name="Tanaka T."/>
            <person name="Numa H."/>
            <person name="Kim J."/>
            <person name="Kawahara Y."/>
            <person name="Wakimoto H."/>
            <person name="Yang C.C."/>
            <person name="Iwamoto M."/>
            <person name="Abe T."/>
            <person name="Yamada Y."/>
            <person name="Muto A."/>
            <person name="Inokuchi H."/>
            <person name="Ikemura T."/>
            <person name="Matsumoto T."/>
            <person name="Sasaki T."/>
            <person name="Itoh T."/>
        </authorList>
    </citation>
    <scope>NUCLEOTIDE SEQUENCE [LARGE SCALE GENOMIC DNA]</scope>
    <source>
        <strain evidence="3">cv. Nipponbare</strain>
    </source>
</reference>
<dbReference type="EMBL" id="AP014960">
    <property type="protein sequence ID" value="BAS91531.1"/>
    <property type="molecule type" value="Genomic_DNA"/>
</dbReference>
<reference evidence="3" key="1">
    <citation type="journal article" date="2005" name="Nature">
        <title>The map-based sequence of the rice genome.</title>
        <authorList>
            <consortium name="International rice genome sequencing project (IRGSP)"/>
            <person name="Matsumoto T."/>
            <person name="Wu J."/>
            <person name="Kanamori H."/>
            <person name="Katayose Y."/>
            <person name="Fujisawa M."/>
            <person name="Namiki N."/>
            <person name="Mizuno H."/>
            <person name="Yamamoto K."/>
            <person name="Antonio B.A."/>
            <person name="Baba T."/>
            <person name="Sakata K."/>
            <person name="Nagamura Y."/>
            <person name="Aoki H."/>
            <person name="Arikawa K."/>
            <person name="Arita K."/>
            <person name="Bito T."/>
            <person name="Chiden Y."/>
            <person name="Fujitsuka N."/>
            <person name="Fukunaka R."/>
            <person name="Hamada M."/>
            <person name="Harada C."/>
            <person name="Hayashi A."/>
            <person name="Hijishita S."/>
            <person name="Honda M."/>
            <person name="Hosokawa S."/>
            <person name="Ichikawa Y."/>
            <person name="Idonuma A."/>
            <person name="Iijima M."/>
            <person name="Ikeda M."/>
            <person name="Ikeno M."/>
            <person name="Ito K."/>
            <person name="Ito S."/>
            <person name="Ito T."/>
            <person name="Ito Y."/>
            <person name="Ito Y."/>
            <person name="Iwabuchi A."/>
            <person name="Kamiya K."/>
            <person name="Karasawa W."/>
            <person name="Kurita K."/>
            <person name="Katagiri S."/>
            <person name="Kikuta A."/>
            <person name="Kobayashi H."/>
            <person name="Kobayashi N."/>
            <person name="Machita K."/>
            <person name="Maehara T."/>
            <person name="Masukawa M."/>
            <person name="Mizubayashi T."/>
            <person name="Mukai Y."/>
            <person name="Nagasaki H."/>
            <person name="Nagata Y."/>
            <person name="Naito S."/>
            <person name="Nakashima M."/>
            <person name="Nakama Y."/>
            <person name="Nakamichi Y."/>
            <person name="Nakamura M."/>
            <person name="Meguro A."/>
            <person name="Negishi M."/>
            <person name="Ohta I."/>
            <person name="Ohta T."/>
            <person name="Okamoto M."/>
            <person name="Ono N."/>
            <person name="Saji S."/>
            <person name="Sakaguchi M."/>
            <person name="Sakai K."/>
            <person name="Shibata M."/>
            <person name="Shimokawa T."/>
            <person name="Song J."/>
            <person name="Takazaki Y."/>
            <person name="Terasawa K."/>
            <person name="Tsugane M."/>
            <person name="Tsuji K."/>
            <person name="Ueda S."/>
            <person name="Waki K."/>
            <person name="Yamagata H."/>
            <person name="Yamamoto M."/>
            <person name="Yamamoto S."/>
            <person name="Yamane H."/>
            <person name="Yoshiki S."/>
            <person name="Yoshihara R."/>
            <person name="Yukawa K."/>
            <person name="Zhong H."/>
            <person name="Yano M."/>
            <person name="Yuan Q."/>
            <person name="Ouyang S."/>
            <person name="Liu J."/>
            <person name="Jones K.M."/>
            <person name="Gansberger K."/>
            <person name="Moffat K."/>
            <person name="Hill J."/>
            <person name="Bera J."/>
            <person name="Fadrosh D."/>
            <person name="Jin S."/>
            <person name="Johri S."/>
            <person name="Kim M."/>
            <person name="Overton L."/>
            <person name="Reardon M."/>
            <person name="Tsitrin T."/>
            <person name="Vuong H."/>
            <person name="Weaver B."/>
            <person name="Ciecko A."/>
            <person name="Tallon L."/>
            <person name="Jackson J."/>
            <person name="Pai G."/>
            <person name="Aken S.V."/>
            <person name="Utterback T."/>
            <person name="Reidmuller S."/>
            <person name="Feldblyum T."/>
            <person name="Hsiao J."/>
            <person name="Zismann V."/>
            <person name="Iobst S."/>
            <person name="de Vazeille A.R."/>
            <person name="Buell C.R."/>
            <person name="Ying K."/>
            <person name="Li Y."/>
            <person name="Lu T."/>
            <person name="Huang Y."/>
            <person name="Zhao Q."/>
            <person name="Feng Q."/>
            <person name="Zhang L."/>
            <person name="Zhu J."/>
            <person name="Weng Q."/>
            <person name="Mu J."/>
            <person name="Lu Y."/>
            <person name="Fan D."/>
            <person name="Liu Y."/>
            <person name="Guan J."/>
            <person name="Zhang Y."/>
            <person name="Yu S."/>
            <person name="Liu X."/>
            <person name="Zhang Y."/>
            <person name="Hong G."/>
            <person name="Han B."/>
            <person name="Choisne N."/>
            <person name="Demange N."/>
            <person name="Orjeda G."/>
            <person name="Samain S."/>
            <person name="Cattolico L."/>
            <person name="Pelletier E."/>
            <person name="Couloux A."/>
            <person name="Segurens B."/>
            <person name="Wincker P."/>
            <person name="D'Hont A."/>
            <person name="Scarpelli C."/>
            <person name="Weissenbach J."/>
            <person name="Salanoubat M."/>
            <person name="Quetier F."/>
            <person name="Yu Y."/>
            <person name="Kim H.R."/>
            <person name="Rambo T."/>
            <person name="Currie J."/>
            <person name="Collura K."/>
            <person name="Luo M."/>
            <person name="Yang T."/>
            <person name="Ammiraju J.S.S."/>
            <person name="Engler F."/>
            <person name="Soderlund C."/>
            <person name="Wing R.A."/>
            <person name="Palmer L.E."/>
            <person name="de la Bastide M."/>
            <person name="Spiegel L."/>
            <person name="Nascimento L."/>
            <person name="Zutavern T."/>
            <person name="O'Shaughnessy A."/>
            <person name="Dike S."/>
            <person name="Dedhia N."/>
            <person name="Preston R."/>
            <person name="Balija V."/>
            <person name="McCombie W.R."/>
            <person name="Chow T."/>
            <person name="Chen H."/>
            <person name="Chung M."/>
            <person name="Chen C."/>
            <person name="Shaw J."/>
            <person name="Wu H."/>
            <person name="Hsiao K."/>
            <person name="Chao Y."/>
            <person name="Chu M."/>
            <person name="Cheng C."/>
            <person name="Hour A."/>
            <person name="Lee P."/>
            <person name="Lin S."/>
            <person name="Lin Y."/>
            <person name="Liou J."/>
            <person name="Liu S."/>
            <person name="Hsing Y."/>
            <person name="Raghuvanshi S."/>
            <person name="Mohanty A."/>
            <person name="Bharti A.K."/>
            <person name="Gaur A."/>
            <person name="Gupta V."/>
            <person name="Kumar D."/>
            <person name="Ravi V."/>
            <person name="Vij S."/>
            <person name="Kapur A."/>
            <person name="Khurana P."/>
            <person name="Khurana P."/>
            <person name="Khurana J.P."/>
            <person name="Tyagi A.K."/>
            <person name="Gaikwad K."/>
            <person name="Singh A."/>
            <person name="Dalal V."/>
            <person name="Srivastava S."/>
            <person name="Dixit A."/>
            <person name="Pal A.K."/>
            <person name="Ghazi I.A."/>
            <person name="Yadav M."/>
            <person name="Pandit A."/>
            <person name="Bhargava A."/>
            <person name="Sureshbabu K."/>
            <person name="Batra K."/>
            <person name="Sharma T.R."/>
            <person name="Mohapatra T."/>
            <person name="Singh N.K."/>
            <person name="Messing J."/>
            <person name="Nelson A.B."/>
            <person name="Fuks G."/>
            <person name="Kavchok S."/>
            <person name="Keizer G."/>
            <person name="Linton E."/>
            <person name="Llaca V."/>
            <person name="Song R."/>
            <person name="Tanyolac B."/>
            <person name="Young S."/>
            <person name="Ho-Il K."/>
            <person name="Hahn J.H."/>
            <person name="Sangsakoo G."/>
            <person name="Vanavichit A."/>
            <person name="de Mattos Luiz.A.T."/>
            <person name="Zimmer P.D."/>
            <person name="Malone G."/>
            <person name="Dellagostin O."/>
            <person name="de Oliveira A.C."/>
            <person name="Bevan M."/>
            <person name="Bancroft I."/>
            <person name="Minx P."/>
            <person name="Cordum H."/>
            <person name="Wilson R."/>
            <person name="Cheng Z."/>
            <person name="Jin W."/>
            <person name="Jiang J."/>
            <person name="Leong S.A."/>
            <person name="Iwama H."/>
            <person name="Gojobori T."/>
            <person name="Itoh T."/>
            <person name="Niimura Y."/>
            <person name="Fujii Y."/>
            <person name="Habara T."/>
            <person name="Sakai H."/>
            <person name="Sato Y."/>
            <person name="Wilson G."/>
            <person name="Kumar K."/>
            <person name="McCouch S."/>
            <person name="Juretic N."/>
            <person name="Hoen D."/>
            <person name="Wright S."/>
            <person name="Bruskiewich R."/>
            <person name="Bureau T."/>
            <person name="Miyao A."/>
            <person name="Hirochika H."/>
            <person name="Nishikawa T."/>
            <person name="Kadowaki K."/>
            <person name="Sugiura M."/>
            <person name="Burr B."/>
            <person name="Sasaki T."/>
        </authorList>
    </citation>
    <scope>NUCLEOTIDE SEQUENCE [LARGE SCALE GENOMIC DNA]</scope>
    <source>
        <strain evidence="3">cv. Nipponbare</strain>
    </source>
</reference>
<keyword evidence="1" id="KW-0472">Membrane</keyword>
<evidence type="ECO:0000256" key="1">
    <source>
        <dbReference type="SAM" id="Phobius"/>
    </source>
</evidence>
<gene>
    <name evidence="2" type="ordered locus">Os04g0668101</name>
    <name evidence="2" type="ORF">OSNPB_040668101</name>
</gene>
<dbReference type="InParanoid" id="A0A0P0WG23"/>
<proteinExistence type="predicted"/>
<evidence type="ECO:0000313" key="2">
    <source>
        <dbReference type="EMBL" id="BAS91531.1"/>
    </source>
</evidence>
<keyword evidence="1" id="KW-1133">Transmembrane helix</keyword>
<dbReference type="Proteomes" id="UP000059680">
    <property type="component" value="Chromosome 4"/>
</dbReference>
<keyword evidence="3" id="KW-1185">Reference proteome</keyword>
<feature type="transmembrane region" description="Helical" evidence="1">
    <location>
        <begin position="117"/>
        <end position="138"/>
    </location>
</feature>
<dbReference type="STRING" id="39947.A0A0P0WG23"/>
<reference evidence="2 3" key="3">
    <citation type="journal article" date="2013" name="Rice">
        <title>Improvement of the Oryza sativa Nipponbare reference genome using next generation sequence and optical map data.</title>
        <authorList>
            <person name="Kawahara Y."/>
            <person name="de la Bastide M."/>
            <person name="Hamilton J.P."/>
            <person name="Kanamori H."/>
            <person name="McCombie W.R."/>
            <person name="Ouyang S."/>
            <person name="Schwartz D.C."/>
            <person name="Tanaka T."/>
            <person name="Wu J."/>
            <person name="Zhou S."/>
            <person name="Childs K.L."/>
            <person name="Davidson R.M."/>
            <person name="Lin H."/>
            <person name="Quesada-Ocampo L."/>
            <person name="Vaillancourt B."/>
            <person name="Sakai H."/>
            <person name="Lee S.S."/>
            <person name="Kim J."/>
            <person name="Numa H."/>
            <person name="Itoh T."/>
            <person name="Buell C.R."/>
            <person name="Matsumoto T."/>
        </authorList>
    </citation>
    <scope>NUCLEOTIDE SEQUENCE [LARGE SCALE GENOMIC DNA]</scope>
    <source>
        <strain evidence="3">cv. Nipponbare</strain>
    </source>
</reference>
<keyword evidence="1" id="KW-0812">Transmembrane</keyword>